<organism evidence="1 2">
    <name type="scientific">Arabis alpina</name>
    <name type="common">Alpine rock-cress</name>
    <dbReference type="NCBI Taxonomy" id="50452"/>
    <lineage>
        <taxon>Eukaryota</taxon>
        <taxon>Viridiplantae</taxon>
        <taxon>Streptophyta</taxon>
        <taxon>Embryophyta</taxon>
        <taxon>Tracheophyta</taxon>
        <taxon>Spermatophyta</taxon>
        <taxon>Magnoliopsida</taxon>
        <taxon>eudicotyledons</taxon>
        <taxon>Gunneridae</taxon>
        <taxon>Pentapetalae</taxon>
        <taxon>rosids</taxon>
        <taxon>malvids</taxon>
        <taxon>Brassicales</taxon>
        <taxon>Brassicaceae</taxon>
        <taxon>Arabideae</taxon>
        <taxon>Arabis</taxon>
    </lineage>
</organism>
<proteinExistence type="predicted"/>
<name>A0A087GPV6_ARAAL</name>
<dbReference type="Gramene" id="KFK31908">
    <property type="protein sequence ID" value="KFK31908"/>
    <property type="gene ID" value="AALP_AA6G174700"/>
</dbReference>
<evidence type="ECO:0000313" key="2">
    <source>
        <dbReference type="Proteomes" id="UP000029120"/>
    </source>
</evidence>
<accession>A0A087GPV6</accession>
<sequence>MCIVFSIEGVVLVLEEYIKYERTCATADGILWQSRLGKATQVIINKQSMVV</sequence>
<reference evidence="2" key="1">
    <citation type="journal article" date="2015" name="Nat. Plants">
        <title>Genome expansion of Arabis alpina linked with retrotransposition and reduced symmetric DNA methylation.</title>
        <authorList>
            <person name="Willing E.M."/>
            <person name="Rawat V."/>
            <person name="Mandakova T."/>
            <person name="Maumus F."/>
            <person name="James G.V."/>
            <person name="Nordstroem K.J."/>
            <person name="Becker C."/>
            <person name="Warthmann N."/>
            <person name="Chica C."/>
            <person name="Szarzynska B."/>
            <person name="Zytnicki M."/>
            <person name="Albani M.C."/>
            <person name="Kiefer C."/>
            <person name="Bergonzi S."/>
            <person name="Castaings L."/>
            <person name="Mateos J.L."/>
            <person name="Berns M.C."/>
            <person name="Bujdoso N."/>
            <person name="Piofczyk T."/>
            <person name="de Lorenzo L."/>
            <person name="Barrero-Sicilia C."/>
            <person name="Mateos I."/>
            <person name="Piednoel M."/>
            <person name="Hagmann J."/>
            <person name="Chen-Min-Tao R."/>
            <person name="Iglesias-Fernandez R."/>
            <person name="Schuster S.C."/>
            <person name="Alonso-Blanco C."/>
            <person name="Roudier F."/>
            <person name="Carbonero P."/>
            <person name="Paz-Ares J."/>
            <person name="Davis S.J."/>
            <person name="Pecinka A."/>
            <person name="Quesneville H."/>
            <person name="Colot V."/>
            <person name="Lysak M.A."/>
            <person name="Weigel D."/>
            <person name="Coupland G."/>
            <person name="Schneeberger K."/>
        </authorList>
    </citation>
    <scope>NUCLEOTIDE SEQUENCE [LARGE SCALE GENOMIC DNA]</scope>
    <source>
        <strain evidence="2">cv. Pajares</strain>
    </source>
</reference>
<keyword evidence="2" id="KW-1185">Reference proteome</keyword>
<dbReference type="AlphaFoldDB" id="A0A087GPV6"/>
<evidence type="ECO:0000313" key="1">
    <source>
        <dbReference type="EMBL" id="KFK31908.1"/>
    </source>
</evidence>
<dbReference type="Proteomes" id="UP000029120">
    <property type="component" value="Chromosome 6"/>
</dbReference>
<gene>
    <name evidence="1" type="ordered locus">AALP_Aa6g174700</name>
</gene>
<dbReference type="EMBL" id="CM002874">
    <property type="protein sequence ID" value="KFK31908.1"/>
    <property type="molecule type" value="Genomic_DNA"/>
</dbReference>
<protein>
    <submittedName>
        <fullName evidence="1">Uncharacterized protein</fullName>
    </submittedName>
</protein>